<name>A0A9Q3YUW2_9FLAO</name>
<keyword evidence="2" id="KW-1185">Reference proteome</keyword>
<dbReference type="Proteomes" id="UP001108025">
    <property type="component" value="Unassembled WGS sequence"/>
</dbReference>
<organism evidence="1 2">
    <name type="scientific">Chryseobacterium turcicum</name>
    <dbReference type="NCBI Taxonomy" id="2898076"/>
    <lineage>
        <taxon>Bacteria</taxon>
        <taxon>Pseudomonadati</taxon>
        <taxon>Bacteroidota</taxon>
        <taxon>Flavobacteriia</taxon>
        <taxon>Flavobacteriales</taxon>
        <taxon>Weeksellaceae</taxon>
        <taxon>Chryseobacterium group</taxon>
        <taxon>Chryseobacterium</taxon>
    </lineage>
</organism>
<dbReference type="AlphaFoldDB" id="A0A9Q3YUW2"/>
<protein>
    <submittedName>
        <fullName evidence="1">Uncharacterized protein</fullName>
    </submittedName>
</protein>
<comment type="caution">
    <text evidence="1">The sequence shown here is derived from an EMBL/GenBank/DDBJ whole genome shotgun (WGS) entry which is preliminary data.</text>
</comment>
<evidence type="ECO:0000313" key="1">
    <source>
        <dbReference type="EMBL" id="MCD1116816.1"/>
    </source>
</evidence>
<proteinExistence type="predicted"/>
<reference evidence="1" key="1">
    <citation type="submission" date="2021-11" db="EMBL/GenBank/DDBJ databases">
        <title>Description of novel Chryseobacterium species.</title>
        <authorList>
            <person name="Saticioglu I.B."/>
            <person name="Ay H."/>
            <person name="Altun S."/>
            <person name="Duman M."/>
        </authorList>
    </citation>
    <scope>NUCLEOTIDE SEQUENCE</scope>
    <source>
        <strain evidence="1">C-17</strain>
    </source>
</reference>
<gene>
    <name evidence="1" type="ORF">LO744_08095</name>
</gene>
<sequence length="146" mass="17279">MKKITTIILLLFAIFLFGQNSITNVDSYIKHNFKKSTSYKKQVIKNIKNCNIKEIYFVEGFDSKKKLVERYIVFFKNNKFTKSNSFIYWAAQKHPVLYSHTEENSEESLEDIKTLKINMYIRFSSYCRNVSNNEPFEELVSKISSV</sequence>
<dbReference type="RefSeq" id="WP_230668584.1">
    <property type="nucleotide sequence ID" value="NZ_JAJNAY010000001.1"/>
</dbReference>
<evidence type="ECO:0000313" key="2">
    <source>
        <dbReference type="Proteomes" id="UP001108025"/>
    </source>
</evidence>
<accession>A0A9Q3YUW2</accession>
<dbReference type="EMBL" id="JAJNAY010000001">
    <property type="protein sequence ID" value="MCD1116816.1"/>
    <property type="molecule type" value="Genomic_DNA"/>
</dbReference>